<evidence type="ECO:0000256" key="6">
    <source>
        <dbReference type="ARBA" id="ARBA00022989"/>
    </source>
</evidence>
<keyword evidence="3" id="KW-0813">Transport</keyword>
<feature type="transmembrane region" description="Helical" evidence="8">
    <location>
        <begin position="196"/>
        <end position="222"/>
    </location>
</feature>
<dbReference type="EMBL" id="UGGU01000003">
    <property type="protein sequence ID" value="STO31632.1"/>
    <property type="molecule type" value="Genomic_DNA"/>
</dbReference>
<evidence type="ECO:0000256" key="8">
    <source>
        <dbReference type="RuleBase" id="RU363041"/>
    </source>
</evidence>
<evidence type="ECO:0000256" key="4">
    <source>
        <dbReference type="ARBA" id="ARBA00022475"/>
    </source>
</evidence>
<accession>A0A377GXZ4</accession>
<dbReference type="GO" id="GO:0005886">
    <property type="term" value="C:plasma membrane"/>
    <property type="evidence" value="ECO:0007669"/>
    <property type="project" value="UniProtKB-SubCell"/>
</dbReference>
<sequence>MLQEFLSNVDLGTFIFLGIACFIAAFIDAVAGGGGLITVPAYLASGIPAHVALGTNKISSSIGTIASSLKFATSGKVNWELSKKIIPFSFIGALLGVKTVVLIDSKYLYPIAIVLLLVVLIYTMINKKMGEENDFIGLNDSNINAGRTMGAVMGFYDGFFGPGTGSFLIFALIKIFKLDFTNASGNAKILNLTSNLASMFLFIFLGKVNFFYSVPIGIIMIFGATLGAKTAVTKGTKFIKPMFLIVTSIVLVKMIAESIFGIDVGGLIKEFFLTILWVK</sequence>
<keyword evidence="6 8" id="KW-1133">Transmembrane helix</keyword>
<evidence type="ECO:0000313" key="9">
    <source>
        <dbReference type="EMBL" id="STO31632.1"/>
    </source>
</evidence>
<feature type="transmembrane region" description="Helical" evidence="8">
    <location>
        <begin position="12"/>
        <end position="37"/>
    </location>
</feature>
<dbReference type="InterPro" id="IPR052017">
    <property type="entry name" value="TSUP"/>
</dbReference>
<keyword evidence="10" id="KW-1185">Reference proteome</keyword>
<dbReference type="PANTHER" id="PTHR30269:SF0">
    <property type="entry name" value="MEMBRANE TRANSPORTER PROTEIN YFCA-RELATED"/>
    <property type="match status" value="1"/>
</dbReference>
<evidence type="ECO:0000313" key="10">
    <source>
        <dbReference type="Proteomes" id="UP000255328"/>
    </source>
</evidence>
<reference evidence="9 10" key="1">
    <citation type="submission" date="2018-06" db="EMBL/GenBank/DDBJ databases">
        <authorList>
            <consortium name="Pathogen Informatics"/>
            <person name="Doyle S."/>
        </authorList>
    </citation>
    <scope>NUCLEOTIDE SEQUENCE [LARGE SCALE GENOMIC DNA]</scope>
    <source>
        <strain evidence="9 10">NCTC10723</strain>
    </source>
</reference>
<keyword evidence="5 8" id="KW-0812">Transmembrane</keyword>
<protein>
    <recommendedName>
        <fullName evidence="8">Probable membrane transporter protein</fullName>
    </recommendedName>
</protein>
<dbReference type="Proteomes" id="UP000255328">
    <property type="component" value="Unassembled WGS sequence"/>
</dbReference>
<name>A0A377GXZ4_9FUSO</name>
<comment type="similarity">
    <text evidence="2 8">Belongs to the 4-toluene sulfonate uptake permease (TSUP) (TC 2.A.102) family.</text>
</comment>
<comment type="subcellular location">
    <subcellularLocation>
        <location evidence="1 8">Cell membrane</location>
        <topology evidence="1 8">Multi-pass membrane protein</topology>
    </subcellularLocation>
</comment>
<dbReference type="RefSeq" id="WP_115270108.1">
    <property type="nucleotide sequence ID" value="NZ_UGGU01000003.1"/>
</dbReference>
<evidence type="ECO:0000256" key="1">
    <source>
        <dbReference type="ARBA" id="ARBA00004651"/>
    </source>
</evidence>
<feature type="transmembrane region" description="Helical" evidence="8">
    <location>
        <begin position="85"/>
        <end position="101"/>
    </location>
</feature>
<dbReference type="InterPro" id="IPR002781">
    <property type="entry name" value="TM_pro_TauE-like"/>
</dbReference>
<gene>
    <name evidence="9" type="primary">yfcA</name>
    <name evidence="9" type="ORF">NCTC10723_01086</name>
</gene>
<keyword evidence="4 8" id="KW-1003">Cell membrane</keyword>
<dbReference type="OrthoDB" id="554695at2"/>
<feature type="transmembrane region" description="Helical" evidence="8">
    <location>
        <begin position="107"/>
        <end position="125"/>
    </location>
</feature>
<evidence type="ECO:0000256" key="3">
    <source>
        <dbReference type="ARBA" id="ARBA00022448"/>
    </source>
</evidence>
<dbReference type="AlphaFoldDB" id="A0A377GXZ4"/>
<feature type="transmembrane region" description="Helical" evidence="8">
    <location>
        <begin position="155"/>
        <end position="176"/>
    </location>
</feature>
<proteinExistence type="inferred from homology"/>
<dbReference type="PANTHER" id="PTHR30269">
    <property type="entry name" value="TRANSMEMBRANE PROTEIN YFCA"/>
    <property type="match status" value="1"/>
</dbReference>
<organism evidence="9 10">
    <name type="scientific">Fusobacterium necrogenes</name>
    <dbReference type="NCBI Taxonomy" id="858"/>
    <lineage>
        <taxon>Bacteria</taxon>
        <taxon>Fusobacteriati</taxon>
        <taxon>Fusobacteriota</taxon>
        <taxon>Fusobacteriia</taxon>
        <taxon>Fusobacteriales</taxon>
        <taxon>Fusobacteriaceae</taxon>
        <taxon>Fusobacterium</taxon>
    </lineage>
</organism>
<dbReference type="Pfam" id="PF01925">
    <property type="entry name" value="TauE"/>
    <property type="match status" value="1"/>
</dbReference>
<evidence type="ECO:0000256" key="5">
    <source>
        <dbReference type="ARBA" id="ARBA00022692"/>
    </source>
</evidence>
<evidence type="ECO:0000256" key="2">
    <source>
        <dbReference type="ARBA" id="ARBA00009142"/>
    </source>
</evidence>
<feature type="transmembrane region" description="Helical" evidence="8">
    <location>
        <begin position="243"/>
        <end position="262"/>
    </location>
</feature>
<keyword evidence="7 8" id="KW-0472">Membrane</keyword>
<evidence type="ECO:0000256" key="7">
    <source>
        <dbReference type="ARBA" id="ARBA00023136"/>
    </source>
</evidence>